<proteinExistence type="predicted"/>
<dbReference type="GO" id="GO:0003964">
    <property type="term" value="F:RNA-directed DNA polymerase activity"/>
    <property type="evidence" value="ECO:0007669"/>
    <property type="project" value="UniProtKB-KW"/>
</dbReference>
<evidence type="ECO:0000313" key="2">
    <source>
        <dbReference type="Proteomes" id="UP000225706"/>
    </source>
</evidence>
<dbReference type="STRING" id="50429.A0A2B4SMF9"/>
<evidence type="ECO:0000313" key="1">
    <source>
        <dbReference type="EMBL" id="PFX30060.1"/>
    </source>
</evidence>
<sequence>MNKPDKILEGQTLLDNEDNYRPLASPMVKETDHKVRQLIADLYNGNHIDDRTKKWLCQTPNPPRIPQFYTLTKIHKPSPVGRPIVSGCDGPTEKLSSFVRRLLQSIAQKQKSYLKDTTDFVNFIENTKVPESVILVSMDVTSLYTNIPQEEGIDTVCKAYEIFYRNGTPIPTQLLKQALRLILQENSFHFNGKHHLQTHGIPVLSEYAESSESWIKERCLQKISVIGVDPASIPAEKFSPKSLPPVEVSDLLSYLVIETSFYTKKQFKAFKSLEAFNQMVSGFVTSVVGKVIAVKIPDQTDAKASSITESIPNDPSVGEANLFSKFQPFSQSDVLKLIQKSSKKSCSLHRMPTKLILASIEQLLPVITQMINSSLLAGHFPKLWKEALVDPRQKKAGINDFGNLRPFSNLQYVSKLTERAVFDQVHIHLTTHDLYPKLQSAYRRGHSTETALLKIHNDILMAIHRQHVILLVLLDLRAAFDTVEHSVLLSRLSNSFGIRDATLRWFRS</sequence>
<dbReference type="PANTHER" id="PTHR21301:SF10">
    <property type="entry name" value="REVERSE TRANSCRIPTASE DOMAIN-CONTAINING PROTEIN"/>
    <property type="match status" value="1"/>
</dbReference>
<organism evidence="1 2">
    <name type="scientific">Stylophora pistillata</name>
    <name type="common">Smooth cauliflower coral</name>
    <dbReference type="NCBI Taxonomy" id="50429"/>
    <lineage>
        <taxon>Eukaryota</taxon>
        <taxon>Metazoa</taxon>
        <taxon>Cnidaria</taxon>
        <taxon>Anthozoa</taxon>
        <taxon>Hexacorallia</taxon>
        <taxon>Scleractinia</taxon>
        <taxon>Astrocoeniina</taxon>
        <taxon>Pocilloporidae</taxon>
        <taxon>Stylophora</taxon>
    </lineage>
</organism>
<dbReference type="OrthoDB" id="5974661at2759"/>
<keyword evidence="1" id="KW-0808">Transferase</keyword>
<dbReference type="AlphaFoldDB" id="A0A2B4SMF9"/>
<dbReference type="Proteomes" id="UP000225706">
    <property type="component" value="Unassembled WGS sequence"/>
</dbReference>
<protein>
    <submittedName>
        <fullName evidence="1">RNA-directed DNA polymerase from mobile element jockey</fullName>
    </submittedName>
</protein>
<keyword evidence="1" id="KW-0548">Nucleotidyltransferase</keyword>
<dbReference type="PANTHER" id="PTHR21301">
    <property type="entry name" value="REVERSE TRANSCRIPTASE"/>
    <property type="match status" value="1"/>
</dbReference>
<gene>
    <name evidence="1" type="primary">pol</name>
    <name evidence="1" type="ORF">AWC38_SpisGene5145</name>
</gene>
<name>A0A2B4SMF9_STYPI</name>
<dbReference type="EMBL" id="LSMT01000056">
    <property type="protein sequence ID" value="PFX30060.1"/>
    <property type="molecule type" value="Genomic_DNA"/>
</dbReference>
<keyword evidence="2" id="KW-1185">Reference proteome</keyword>
<comment type="caution">
    <text evidence="1">The sequence shown here is derived from an EMBL/GenBank/DDBJ whole genome shotgun (WGS) entry which is preliminary data.</text>
</comment>
<reference evidence="2" key="1">
    <citation type="journal article" date="2017" name="bioRxiv">
        <title>Comparative analysis of the genomes of Stylophora pistillata and Acropora digitifera provides evidence for extensive differences between species of corals.</title>
        <authorList>
            <person name="Voolstra C.R."/>
            <person name="Li Y."/>
            <person name="Liew Y.J."/>
            <person name="Baumgarten S."/>
            <person name="Zoccola D."/>
            <person name="Flot J.-F."/>
            <person name="Tambutte S."/>
            <person name="Allemand D."/>
            <person name="Aranda M."/>
        </authorList>
    </citation>
    <scope>NUCLEOTIDE SEQUENCE [LARGE SCALE GENOMIC DNA]</scope>
</reference>
<accession>A0A2B4SMF9</accession>
<keyword evidence="1" id="KW-0695">RNA-directed DNA polymerase</keyword>